<evidence type="ECO:0000313" key="2">
    <source>
        <dbReference type="Proteomes" id="UP000828251"/>
    </source>
</evidence>
<gene>
    <name evidence="1" type="ORF">J1N35_011141</name>
</gene>
<keyword evidence="2" id="KW-1185">Reference proteome</keyword>
<protein>
    <submittedName>
        <fullName evidence="1">Uncharacterized protein</fullName>
    </submittedName>
</protein>
<proteinExistence type="predicted"/>
<organism evidence="1 2">
    <name type="scientific">Gossypium stocksii</name>
    <dbReference type="NCBI Taxonomy" id="47602"/>
    <lineage>
        <taxon>Eukaryota</taxon>
        <taxon>Viridiplantae</taxon>
        <taxon>Streptophyta</taxon>
        <taxon>Embryophyta</taxon>
        <taxon>Tracheophyta</taxon>
        <taxon>Spermatophyta</taxon>
        <taxon>Magnoliopsida</taxon>
        <taxon>eudicotyledons</taxon>
        <taxon>Gunneridae</taxon>
        <taxon>Pentapetalae</taxon>
        <taxon>rosids</taxon>
        <taxon>malvids</taxon>
        <taxon>Malvales</taxon>
        <taxon>Malvaceae</taxon>
        <taxon>Malvoideae</taxon>
        <taxon>Gossypium</taxon>
    </lineage>
</organism>
<sequence>ATSTFNLPSYSKASTIINTRRLSSGKRLLWCNKGDALFGAKMVIVITQPINNYNRCHNDSSLTSSMLEHSLSS</sequence>
<dbReference type="AlphaFoldDB" id="A0A9D3W3P9"/>
<comment type="caution">
    <text evidence="1">The sequence shown here is derived from an EMBL/GenBank/DDBJ whole genome shotgun (WGS) entry which is preliminary data.</text>
</comment>
<accession>A0A9D3W3P9</accession>
<dbReference type="EMBL" id="JAIQCV010000004">
    <property type="protein sequence ID" value="KAH1107373.1"/>
    <property type="molecule type" value="Genomic_DNA"/>
</dbReference>
<feature type="non-terminal residue" evidence="1">
    <location>
        <position position="1"/>
    </location>
</feature>
<name>A0A9D3W3P9_9ROSI</name>
<reference evidence="1 2" key="1">
    <citation type="journal article" date="2021" name="Plant Biotechnol. J.">
        <title>Multi-omics assisted identification of the key and species-specific regulatory components of drought-tolerant mechanisms in Gossypium stocksii.</title>
        <authorList>
            <person name="Yu D."/>
            <person name="Ke L."/>
            <person name="Zhang D."/>
            <person name="Wu Y."/>
            <person name="Sun Y."/>
            <person name="Mei J."/>
            <person name="Sun J."/>
            <person name="Sun Y."/>
        </authorList>
    </citation>
    <scope>NUCLEOTIDE SEQUENCE [LARGE SCALE GENOMIC DNA]</scope>
    <source>
        <strain evidence="2">cv. E1</strain>
        <tissue evidence="1">Leaf</tissue>
    </source>
</reference>
<evidence type="ECO:0000313" key="1">
    <source>
        <dbReference type="EMBL" id="KAH1107373.1"/>
    </source>
</evidence>
<dbReference type="Proteomes" id="UP000828251">
    <property type="component" value="Unassembled WGS sequence"/>
</dbReference>